<dbReference type="EMBL" id="MRVI01000002">
    <property type="protein sequence ID" value="OOC59362.1"/>
    <property type="molecule type" value="Genomic_DNA"/>
</dbReference>
<organism evidence="2 3">
    <name type="scientific">Paenibacillus ihbetae</name>
    <dbReference type="NCBI Taxonomy" id="1870820"/>
    <lineage>
        <taxon>Bacteria</taxon>
        <taxon>Bacillati</taxon>
        <taxon>Bacillota</taxon>
        <taxon>Bacilli</taxon>
        <taxon>Bacillales</taxon>
        <taxon>Paenibacillaceae</taxon>
        <taxon>Paenibacillus</taxon>
    </lineage>
</organism>
<evidence type="ECO:0000313" key="2">
    <source>
        <dbReference type="EMBL" id="OOC59362.1"/>
    </source>
</evidence>
<dbReference type="Proteomes" id="UP000189059">
    <property type="component" value="Unassembled WGS sequence"/>
</dbReference>
<feature type="compositionally biased region" description="Basic and acidic residues" evidence="1">
    <location>
        <begin position="30"/>
        <end position="44"/>
    </location>
</feature>
<protein>
    <submittedName>
        <fullName evidence="2">Uncharacterized protein</fullName>
    </submittedName>
</protein>
<keyword evidence="3" id="KW-1185">Reference proteome</keyword>
<comment type="caution">
    <text evidence="2">The sequence shown here is derived from an EMBL/GenBank/DDBJ whole genome shotgun (WGS) entry which is preliminary data.</text>
</comment>
<sequence length="60" mass="6938">MEHGKKEKRATVSAAILLIFYFYVPSNNGRDAKNEAEDYEKRSEQQNAVGPHLRNMVQQE</sequence>
<reference evidence="2 3" key="1">
    <citation type="submission" date="2016-12" db="EMBL/GenBank/DDBJ databases">
        <title>Genome sequencing and description of Paenibacillus sp. nov. from high altitude lake in the Indian Trans- Himalayas.</title>
        <authorList>
            <person name="Kiran S."/>
            <person name="Swarnkar M.K."/>
            <person name="Rana A."/>
            <person name="Tewari R."/>
            <person name="Gulati A."/>
        </authorList>
    </citation>
    <scope>NUCLEOTIDE SEQUENCE [LARGE SCALE GENOMIC DNA]</scope>
    <source>
        <strain evidence="2 3">IHBB 9951</strain>
    </source>
</reference>
<name>A0ABX3JUH1_9BACL</name>
<evidence type="ECO:0000256" key="1">
    <source>
        <dbReference type="SAM" id="MobiDB-lite"/>
    </source>
</evidence>
<accession>A0ABX3JUH1</accession>
<evidence type="ECO:0000313" key="3">
    <source>
        <dbReference type="Proteomes" id="UP000189059"/>
    </source>
</evidence>
<dbReference type="RefSeq" id="WP_077570469.1">
    <property type="nucleotide sequence ID" value="NZ_MRVI01000002.1"/>
</dbReference>
<feature type="region of interest" description="Disordered" evidence="1">
    <location>
        <begin position="27"/>
        <end position="60"/>
    </location>
</feature>
<gene>
    <name evidence="2" type="ORF">BBD40_27475</name>
</gene>
<proteinExistence type="predicted"/>